<proteinExistence type="predicted"/>
<dbReference type="RefSeq" id="WP_167227118.1">
    <property type="nucleotide sequence ID" value="NZ_JAAQPH010000014.1"/>
</dbReference>
<evidence type="ECO:0000313" key="4">
    <source>
        <dbReference type="Proteomes" id="UP000761264"/>
    </source>
</evidence>
<dbReference type="Gene3D" id="2.130.10.130">
    <property type="entry name" value="Integrin alpha, N-terminal"/>
    <property type="match status" value="1"/>
</dbReference>
<dbReference type="SUPFAM" id="SSF69318">
    <property type="entry name" value="Integrin alpha N-terminal domain"/>
    <property type="match status" value="1"/>
</dbReference>
<evidence type="ECO:0000313" key="3">
    <source>
        <dbReference type="EMBL" id="NIA70473.1"/>
    </source>
</evidence>
<feature type="chain" id="PRO_5037696988" evidence="2">
    <location>
        <begin position="23"/>
        <end position="306"/>
    </location>
</feature>
<reference evidence="3" key="1">
    <citation type="submission" date="2020-03" db="EMBL/GenBank/DDBJ databases">
        <title>Genome of Pelagibius litoralis DSM 21314T.</title>
        <authorList>
            <person name="Wang G."/>
        </authorList>
    </citation>
    <scope>NUCLEOTIDE SEQUENCE</scope>
    <source>
        <strain evidence="3">DSM 21314</strain>
    </source>
</reference>
<feature type="signal peptide" evidence="2">
    <location>
        <begin position="1"/>
        <end position="22"/>
    </location>
</feature>
<dbReference type="EMBL" id="JAAQPH010000014">
    <property type="protein sequence ID" value="NIA70473.1"/>
    <property type="molecule type" value="Genomic_DNA"/>
</dbReference>
<gene>
    <name evidence="3" type="ORF">HBA54_17900</name>
</gene>
<dbReference type="AlphaFoldDB" id="A0A967EZR8"/>
<accession>A0A967EZR8</accession>
<name>A0A967EZR8_9PROT</name>
<keyword evidence="1 2" id="KW-0732">Signal</keyword>
<protein>
    <submittedName>
        <fullName evidence="3">VCBS repeat-containing protein</fullName>
    </submittedName>
</protein>
<evidence type="ECO:0000256" key="2">
    <source>
        <dbReference type="SAM" id="SignalP"/>
    </source>
</evidence>
<evidence type="ECO:0000256" key="1">
    <source>
        <dbReference type="ARBA" id="ARBA00022729"/>
    </source>
</evidence>
<comment type="caution">
    <text evidence="3">The sequence shown here is derived from an EMBL/GenBank/DDBJ whole genome shotgun (WGS) entry which is preliminary data.</text>
</comment>
<dbReference type="Pfam" id="PF13517">
    <property type="entry name" value="FG-GAP_3"/>
    <property type="match status" value="1"/>
</dbReference>
<dbReference type="InterPro" id="IPR028994">
    <property type="entry name" value="Integrin_alpha_N"/>
</dbReference>
<organism evidence="3 4">
    <name type="scientific">Pelagibius litoralis</name>
    <dbReference type="NCBI Taxonomy" id="374515"/>
    <lineage>
        <taxon>Bacteria</taxon>
        <taxon>Pseudomonadati</taxon>
        <taxon>Pseudomonadota</taxon>
        <taxon>Alphaproteobacteria</taxon>
        <taxon>Rhodospirillales</taxon>
        <taxon>Rhodovibrionaceae</taxon>
        <taxon>Pelagibius</taxon>
    </lineage>
</organism>
<sequence length="306" mass="32566">MKSLGLSLLILAVLAVGGAARAENLEDLGFRPLIGEAAREIAIEVRPVIRPENALPDGHPALGSGAIAEVWLTEPTDRYGHAVLGDGIEAGGLLVRLADGNEVSLSLPEDQVFEDLQPRLADLDGDGAMEILVVRSSQSSGAVLTAYGVVDGTLQLVAKGPERLTAFRWLNPVGVADFDGDGTLEVAYVETPHIGGVLRVLALRDGRLAQEAEASGFSNHFIGSRALGLSAVLDVDEDGLPEILLPDARRQALRVMGFVDGELRERAVHPLDTEIVGDFLLEDLDGNGLEGVIVPLKRGRELRLYR</sequence>
<dbReference type="InterPro" id="IPR013517">
    <property type="entry name" value="FG-GAP"/>
</dbReference>
<keyword evidence="4" id="KW-1185">Reference proteome</keyword>
<dbReference type="Proteomes" id="UP000761264">
    <property type="component" value="Unassembled WGS sequence"/>
</dbReference>